<evidence type="ECO:0000256" key="1">
    <source>
        <dbReference type="SAM" id="MobiDB-lite"/>
    </source>
</evidence>
<feature type="region of interest" description="Disordered" evidence="1">
    <location>
        <begin position="139"/>
        <end position="161"/>
    </location>
</feature>
<dbReference type="AlphaFoldDB" id="A0A9K3KCS1"/>
<feature type="compositionally biased region" description="Acidic residues" evidence="1">
    <location>
        <begin position="144"/>
        <end position="161"/>
    </location>
</feature>
<reference evidence="2" key="2">
    <citation type="submission" date="2021-04" db="EMBL/GenBank/DDBJ databases">
        <authorList>
            <person name="Podell S."/>
        </authorList>
    </citation>
    <scope>NUCLEOTIDE SEQUENCE</scope>
    <source>
        <strain evidence="2">Hildebrandi</strain>
    </source>
</reference>
<name>A0A9K3KCS1_9STRA</name>
<evidence type="ECO:0000313" key="2">
    <source>
        <dbReference type="EMBL" id="KAG7341374.1"/>
    </source>
</evidence>
<proteinExistence type="predicted"/>
<dbReference type="EMBL" id="JAGRRH010000026">
    <property type="protein sequence ID" value="KAG7341374.1"/>
    <property type="molecule type" value="Genomic_DNA"/>
</dbReference>
<accession>A0A9K3KCS1</accession>
<protein>
    <submittedName>
        <fullName evidence="2">Uncharacterized protein</fullName>
    </submittedName>
</protein>
<evidence type="ECO:0000313" key="3">
    <source>
        <dbReference type="Proteomes" id="UP000693970"/>
    </source>
</evidence>
<dbReference type="OrthoDB" id="341976at2759"/>
<organism evidence="2 3">
    <name type="scientific">Nitzschia inconspicua</name>
    <dbReference type="NCBI Taxonomy" id="303405"/>
    <lineage>
        <taxon>Eukaryota</taxon>
        <taxon>Sar</taxon>
        <taxon>Stramenopiles</taxon>
        <taxon>Ochrophyta</taxon>
        <taxon>Bacillariophyta</taxon>
        <taxon>Bacillariophyceae</taxon>
        <taxon>Bacillariophycidae</taxon>
        <taxon>Bacillariales</taxon>
        <taxon>Bacillariaceae</taxon>
        <taxon>Nitzschia</taxon>
    </lineage>
</organism>
<reference evidence="2" key="1">
    <citation type="journal article" date="2021" name="Sci. Rep.">
        <title>Diploid genomic architecture of Nitzschia inconspicua, an elite biomass production diatom.</title>
        <authorList>
            <person name="Oliver A."/>
            <person name="Podell S."/>
            <person name="Pinowska A."/>
            <person name="Traller J.C."/>
            <person name="Smith S.R."/>
            <person name="McClure R."/>
            <person name="Beliaev A."/>
            <person name="Bohutskyi P."/>
            <person name="Hill E.A."/>
            <person name="Rabines A."/>
            <person name="Zheng H."/>
            <person name="Allen L.Z."/>
            <person name="Kuo A."/>
            <person name="Grigoriev I.V."/>
            <person name="Allen A.E."/>
            <person name="Hazlebeck D."/>
            <person name="Allen E.E."/>
        </authorList>
    </citation>
    <scope>NUCLEOTIDE SEQUENCE</scope>
    <source>
        <strain evidence="2">Hildebrandi</strain>
    </source>
</reference>
<gene>
    <name evidence="2" type="ORF">IV203_023325</name>
</gene>
<dbReference type="Proteomes" id="UP000693970">
    <property type="component" value="Unassembled WGS sequence"/>
</dbReference>
<keyword evidence="3" id="KW-1185">Reference proteome</keyword>
<comment type="caution">
    <text evidence="2">The sequence shown here is derived from an EMBL/GenBank/DDBJ whole genome shotgun (WGS) entry which is preliminary data.</text>
</comment>
<sequence>MSETHGIPSDGMECYATMEDITVEDGNYVEYQTYPSMLWHPCRYERSVVENLLQSQFHDYVEKVRTTDCQATLRRLLAVGPPIYIEDKHAMPLPEGESHICTVWFAGDDTERSAKLDGAVEGEDRERLWNELKSFIVVEGKESGDDDDDDDDEAQDDGTGS</sequence>